<dbReference type="GO" id="GO:0006974">
    <property type="term" value="P:DNA damage response"/>
    <property type="evidence" value="ECO:0007669"/>
    <property type="project" value="TreeGrafter"/>
</dbReference>
<feature type="non-terminal residue" evidence="2">
    <location>
        <position position="120"/>
    </location>
</feature>
<evidence type="ECO:0000313" key="3">
    <source>
        <dbReference type="Proteomes" id="UP000050509"/>
    </source>
</evidence>
<reference evidence="2 3" key="1">
    <citation type="submission" date="2015-09" db="EMBL/GenBank/DDBJ databases">
        <title>Draft genome sequence of Kouleothrix aurantiaca JCM 19913.</title>
        <authorList>
            <person name="Hemp J."/>
        </authorList>
    </citation>
    <scope>NUCLEOTIDE SEQUENCE [LARGE SCALE GENOMIC DNA]</scope>
    <source>
        <strain evidence="2 3">COM-B</strain>
    </source>
</reference>
<name>A0A0P9CYU2_9CHLR</name>
<sequence length="120" mass="12432">MTQRSNTLVSVVAGLLVVAVLAGLGALFYTRPVAAQTNTGVPGMRQVSVLGHGEVKARPDTATVQIGVDTEAASAKEALAQNSAQAQALQAKLAELKVDPKDIQTSNFSISSVYGADRRP</sequence>
<accession>A0A0P9CYU2</accession>
<protein>
    <recommendedName>
        <fullName evidence="4">SIMPL domain-containing protein</fullName>
    </recommendedName>
</protein>
<dbReference type="PANTHER" id="PTHR34387">
    <property type="entry name" value="SLR1258 PROTEIN"/>
    <property type="match status" value="1"/>
</dbReference>
<proteinExistence type="predicted"/>
<dbReference type="Gene3D" id="3.30.70.2970">
    <property type="entry name" value="Protein of unknown function (DUF541), domain 2"/>
    <property type="match status" value="1"/>
</dbReference>
<dbReference type="PANTHER" id="PTHR34387:SF1">
    <property type="entry name" value="PERIPLASMIC IMMUNOGENIC PROTEIN"/>
    <property type="match status" value="1"/>
</dbReference>
<organism evidence="2 3">
    <name type="scientific">Kouleothrix aurantiaca</name>
    <dbReference type="NCBI Taxonomy" id="186479"/>
    <lineage>
        <taxon>Bacteria</taxon>
        <taxon>Bacillati</taxon>
        <taxon>Chloroflexota</taxon>
        <taxon>Chloroflexia</taxon>
        <taxon>Chloroflexales</taxon>
        <taxon>Roseiflexineae</taxon>
        <taxon>Roseiflexaceae</taxon>
        <taxon>Kouleothrix</taxon>
    </lineage>
</organism>
<evidence type="ECO:0000256" key="1">
    <source>
        <dbReference type="SAM" id="Coils"/>
    </source>
</evidence>
<comment type="caution">
    <text evidence="2">The sequence shown here is derived from an EMBL/GenBank/DDBJ whole genome shotgun (WGS) entry which is preliminary data.</text>
</comment>
<gene>
    <name evidence="2" type="ORF">SE17_39060</name>
</gene>
<dbReference type="AlphaFoldDB" id="A0A0P9CYU2"/>
<keyword evidence="1" id="KW-0175">Coiled coil</keyword>
<dbReference type="InterPro" id="IPR052022">
    <property type="entry name" value="26kDa_periplasmic_antigen"/>
</dbReference>
<dbReference type="InterPro" id="IPR007497">
    <property type="entry name" value="SIMPL/DUF541"/>
</dbReference>
<dbReference type="Pfam" id="PF04402">
    <property type="entry name" value="SIMPL"/>
    <property type="match status" value="1"/>
</dbReference>
<evidence type="ECO:0000313" key="2">
    <source>
        <dbReference type="EMBL" id="KPV48256.1"/>
    </source>
</evidence>
<dbReference type="Proteomes" id="UP000050509">
    <property type="component" value="Unassembled WGS sequence"/>
</dbReference>
<keyword evidence="3" id="KW-1185">Reference proteome</keyword>
<evidence type="ECO:0008006" key="4">
    <source>
        <dbReference type="Google" id="ProtNLM"/>
    </source>
</evidence>
<feature type="coiled-coil region" evidence="1">
    <location>
        <begin position="72"/>
        <end position="99"/>
    </location>
</feature>
<dbReference type="EMBL" id="LJCR01002806">
    <property type="protein sequence ID" value="KPV48256.1"/>
    <property type="molecule type" value="Genomic_DNA"/>
</dbReference>